<dbReference type="Proteomes" id="UP001500954">
    <property type="component" value="Unassembled WGS sequence"/>
</dbReference>
<evidence type="ECO:0000313" key="8">
    <source>
        <dbReference type="Proteomes" id="UP001500954"/>
    </source>
</evidence>
<dbReference type="InterPro" id="IPR050090">
    <property type="entry name" value="Tyrosine_recombinase_XerCD"/>
</dbReference>
<dbReference type="Gene3D" id="1.10.443.10">
    <property type="entry name" value="Intergrase catalytic core"/>
    <property type="match status" value="1"/>
</dbReference>
<evidence type="ECO:0000259" key="6">
    <source>
        <dbReference type="PROSITE" id="PS51900"/>
    </source>
</evidence>
<keyword evidence="4" id="KW-0233">DNA recombination</keyword>
<accession>A0ABP6WTQ8</accession>
<comment type="caution">
    <text evidence="7">The sequence shown here is derived from an EMBL/GenBank/DDBJ whole genome shotgun (WGS) entry which is preliminary data.</text>
</comment>
<dbReference type="Pfam" id="PF02899">
    <property type="entry name" value="Phage_int_SAM_1"/>
    <property type="match status" value="1"/>
</dbReference>
<protein>
    <recommendedName>
        <fullName evidence="6">Core-binding (CB) domain-containing protein</fullName>
    </recommendedName>
</protein>
<keyword evidence="2" id="KW-0229">DNA integration</keyword>
<evidence type="ECO:0000256" key="3">
    <source>
        <dbReference type="ARBA" id="ARBA00023125"/>
    </source>
</evidence>
<dbReference type="Pfam" id="PF00589">
    <property type="entry name" value="Phage_integrase"/>
    <property type="match status" value="1"/>
</dbReference>
<dbReference type="InterPro" id="IPR010998">
    <property type="entry name" value="Integrase_recombinase_N"/>
</dbReference>
<name>A0ABP6WTQ8_9FLAO</name>
<evidence type="ECO:0000256" key="1">
    <source>
        <dbReference type="ARBA" id="ARBA00008857"/>
    </source>
</evidence>
<feature type="domain" description="Core-binding (CB)" evidence="6">
    <location>
        <begin position="1"/>
        <end position="80"/>
    </location>
</feature>
<gene>
    <name evidence="7" type="ORF">GCM10022395_01780</name>
</gene>
<comment type="similarity">
    <text evidence="1">Belongs to the 'phage' integrase family.</text>
</comment>
<evidence type="ECO:0000256" key="4">
    <source>
        <dbReference type="ARBA" id="ARBA00023172"/>
    </source>
</evidence>
<dbReference type="EMBL" id="BAABCY010000007">
    <property type="protein sequence ID" value="GAA3553886.1"/>
    <property type="molecule type" value="Genomic_DNA"/>
</dbReference>
<keyword evidence="3 5" id="KW-0238">DNA-binding</keyword>
<evidence type="ECO:0000256" key="5">
    <source>
        <dbReference type="PROSITE-ProRule" id="PRU01248"/>
    </source>
</evidence>
<dbReference type="PANTHER" id="PTHR30349:SF41">
    <property type="entry name" value="INTEGRASE_RECOMBINASE PROTEIN MJ0367-RELATED"/>
    <property type="match status" value="1"/>
</dbReference>
<keyword evidence="8" id="KW-1185">Reference proteome</keyword>
<sequence>MENYEAYLLQNQYSQNTVTIHKRRIKRFKGWLKNYGITAQELSYSNLLKYAKYLQTEKKYERSSTNNELRAVKLYYDYLMAKGDMMENPAEDMAIRGKRIKVLNNLLSEEELEDLYYSYDIEHHDTFFKATKLRDKVVLGFMVFQGITEVELYHLQEEYLQLSKGKIDIPSTRRSNARTIKLQPCQMMDLMNYTSSTRQYLANRIKTTNNEQLIFGSTSQIHSIAHRIIKNLKQYNHKVTNGSQLRASLIVNWLSKHNLRQVQYLAGHRYISSTEKYVQDDLENLHEIVNNFHPIS</sequence>
<proteinExistence type="inferred from homology"/>
<dbReference type="InterPro" id="IPR044068">
    <property type="entry name" value="CB"/>
</dbReference>
<dbReference type="RefSeq" id="WP_345003824.1">
    <property type="nucleotide sequence ID" value="NZ_BAABCY010000007.1"/>
</dbReference>
<dbReference type="PROSITE" id="PS51900">
    <property type="entry name" value="CB"/>
    <property type="match status" value="1"/>
</dbReference>
<dbReference type="InterPro" id="IPR013762">
    <property type="entry name" value="Integrase-like_cat_sf"/>
</dbReference>
<reference evidence="8" key="1">
    <citation type="journal article" date="2019" name="Int. J. Syst. Evol. Microbiol.">
        <title>The Global Catalogue of Microorganisms (GCM) 10K type strain sequencing project: providing services to taxonomists for standard genome sequencing and annotation.</title>
        <authorList>
            <consortium name="The Broad Institute Genomics Platform"/>
            <consortium name="The Broad Institute Genome Sequencing Center for Infectious Disease"/>
            <person name="Wu L."/>
            <person name="Ma J."/>
        </authorList>
    </citation>
    <scope>NUCLEOTIDE SEQUENCE [LARGE SCALE GENOMIC DNA]</scope>
    <source>
        <strain evidence="8">JCM 17111</strain>
    </source>
</reference>
<dbReference type="PANTHER" id="PTHR30349">
    <property type="entry name" value="PHAGE INTEGRASE-RELATED"/>
    <property type="match status" value="1"/>
</dbReference>
<dbReference type="Gene3D" id="1.10.150.130">
    <property type="match status" value="1"/>
</dbReference>
<evidence type="ECO:0000313" key="7">
    <source>
        <dbReference type="EMBL" id="GAA3553886.1"/>
    </source>
</evidence>
<organism evidence="7 8">
    <name type="scientific">Snuella lapsa</name>
    <dbReference type="NCBI Taxonomy" id="870481"/>
    <lineage>
        <taxon>Bacteria</taxon>
        <taxon>Pseudomonadati</taxon>
        <taxon>Bacteroidota</taxon>
        <taxon>Flavobacteriia</taxon>
        <taxon>Flavobacteriales</taxon>
        <taxon>Flavobacteriaceae</taxon>
        <taxon>Snuella</taxon>
    </lineage>
</organism>
<dbReference type="InterPro" id="IPR011010">
    <property type="entry name" value="DNA_brk_join_enz"/>
</dbReference>
<dbReference type="InterPro" id="IPR004107">
    <property type="entry name" value="Integrase_SAM-like_N"/>
</dbReference>
<dbReference type="SUPFAM" id="SSF56349">
    <property type="entry name" value="DNA breaking-rejoining enzymes"/>
    <property type="match status" value="1"/>
</dbReference>
<evidence type="ECO:0000256" key="2">
    <source>
        <dbReference type="ARBA" id="ARBA00022908"/>
    </source>
</evidence>
<dbReference type="InterPro" id="IPR002104">
    <property type="entry name" value="Integrase_catalytic"/>
</dbReference>